<evidence type="ECO:0000259" key="4">
    <source>
        <dbReference type="PROSITE" id="PS51737"/>
    </source>
</evidence>
<evidence type="ECO:0000313" key="6">
    <source>
        <dbReference type="Proteomes" id="UP000005561"/>
    </source>
</evidence>
<dbReference type="eggNOG" id="COG1132">
    <property type="taxonomic scope" value="Bacteria"/>
</dbReference>
<evidence type="ECO:0000259" key="2">
    <source>
        <dbReference type="PROSITE" id="PS50893"/>
    </source>
</evidence>
<dbReference type="InterPro" id="IPR025378">
    <property type="entry name" value="DUF4368"/>
</dbReference>
<gene>
    <name evidence="5" type="primary">tnpX</name>
    <name evidence="5" type="ORF">BRYFOR_08673</name>
</gene>
<dbReference type="InterPro" id="IPR006119">
    <property type="entry name" value="Resolv_N"/>
</dbReference>
<dbReference type="InterPro" id="IPR017871">
    <property type="entry name" value="ABC_transporter-like_CS"/>
</dbReference>
<keyword evidence="1" id="KW-0175">Coiled coil</keyword>
<dbReference type="GO" id="GO:0003677">
    <property type="term" value="F:DNA binding"/>
    <property type="evidence" value="ECO:0007669"/>
    <property type="project" value="InterPro"/>
</dbReference>
<dbReference type="Pfam" id="PF13408">
    <property type="entry name" value="Zn_ribbon_recom"/>
    <property type="match status" value="1"/>
</dbReference>
<dbReference type="InterPro" id="IPR036162">
    <property type="entry name" value="Resolvase-like_N_sf"/>
</dbReference>
<dbReference type="Gene3D" id="3.90.1750.20">
    <property type="entry name" value="Putative Large Serine Recombinase, Chain B, Domain 2"/>
    <property type="match status" value="1"/>
</dbReference>
<dbReference type="InterPro" id="IPR011109">
    <property type="entry name" value="DNA_bind_recombinase_dom"/>
</dbReference>
<sequence>MAGIRTENKIYEVGIYCRLSKDDGTDNESASIATQKSILTDYVKKQGWHLAKTYVDDGYSGTNFQRPSFQNMIKDIENGQINCVITKDLSRLGRNYLDCGLYLEVFFPEHNVRYIAINDGVDTLNKSAMDITPFRNILNEMYSADVSVKIKSAYRARFQQGKFMGTYAPYGYVKDPADHNHLLIDDKVAHVVREIFDLALAGNGLGKIRKHINSQHVLRPAAYAAEQGATGYERYFEDNEENRYIWSENSLRNILRSPIYAGNLAGYKRIAANMKSKKRPSKLPEEWEVIPNTHEGIVTQEEFDTVQQLMTSRRREKNKGDFENIFAGVIKCADCGYALRAMSANRRKRPDIIDCVQYTCNNYGRYGNVMCTAHAIEARDLFNAVLDDINRFADMAVNDERAVRAIEKRLTETDQSKAKTMEKERKKLNKRLAELDRLFSSLYEDKVMERITERNFEMMSGKYQKEQLEIEARLKEVTETLNESYEKSQGIRDFLSLIRNYQGLKELDATVVNALIDKILVSEREKSADGTVKQEIKIYYKFIGFVGELHITPTKRWTALPAKHCMVCGVEYVPGSAISKYCPICAKKVQREKSNESRRRSRTRDRQVCIELSAKNDRLTVIGEKDAYLSGGERQRVAIARVFLRNTPIVVLDEATAYADAGNEAKIQAAFARLAKDKTVLIIAHRLKTVEKADKILVMKNGALQGQGSHAALLKSCPMYRDMVDANERRSRWTIKDREAAL</sequence>
<dbReference type="SUPFAM" id="SSF53041">
    <property type="entry name" value="Resolvase-like"/>
    <property type="match status" value="1"/>
</dbReference>
<dbReference type="SMART" id="SM00857">
    <property type="entry name" value="Resolvase"/>
    <property type="match status" value="1"/>
</dbReference>
<dbReference type="RefSeq" id="WP_006863438.1">
    <property type="nucleotide sequence ID" value="NZ_ACCL02000019.1"/>
</dbReference>
<dbReference type="Gene3D" id="3.40.50.300">
    <property type="entry name" value="P-loop containing nucleotide triphosphate hydrolases"/>
    <property type="match status" value="1"/>
</dbReference>
<feature type="domain" description="Recombinase" evidence="4">
    <location>
        <begin position="169"/>
        <end position="316"/>
    </location>
</feature>
<dbReference type="InterPro" id="IPR027417">
    <property type="entry name" value="P-loop_NTPase"/>
</dbReference>
<accession>C6LJ39</accession>
<dbReference type="PROSITE" id="PS00211">
    <property type="entry name" value="ABC_TRANSPORTER_1"/>
    <property type="match status" value="1"/>
</dbReference>
<feature type="coiled-coil region" evidence="1">
    <location>
        <begin position="418"/>
        <end position="445"/>
    </location>
</feature>
<dbReference type="PANTHER" id="PTHR30461:SF23">
    <property type="entry name" value="DNA RECOMBINASE-RELATED"/>
    <property type="match status" value="1"/>
</dbReference>
<dbReference type="Proteomes" id="UP000005561">
    <property type="component" value="Unassembled WGS sequence"/>
</dbReference>
<evidence type="ECO:0000259" key="3">
    <source>
        <dbReference type="PROSITE" id="PS51736"/>
    </source>
</evidence>
<protein>
    <submittedName>
        <fullName evidence="5">TnpX site-specific recombinase</fullName>
    </submittedName>
</protein>
<dbReference type="GO" id="GO:0016887">
    <property type="term" value="F:ATP hydrolysis activity"/>
    <property type="evidence" value="ECO:0007669"/>
    <property type="project" value="InterPro"/>
</dbReference>
<keyword evidence="6" id="KW-1185">Reference proteome</keyword>
<dbReference type="Gene3D" id="3.40.50.1390">
    <property type="entry name" value="Resolvase, N-terminal catalytic domain"/>
    <property type="match status" value="1"/>
</dbReference>
<proteinExistence type="predicted"/>
<dbReference type="EMBL" id="ACCL02000019">
    <property type="protein sequence ID" value="EET59359.1"/>
    <property type="molecule type" value="Genomic_DNA"/>
</dbReference>
<dbReference type="PROSITE" id="PS51737">
    <property type="entry name" value="RECOMBINASE_DNA_BIND"/>
    <property type="match status" value="1"/>
</dbReference>
<dbReference type="PROSITE" id="PS51736">
    <property type="entry name" value="RECOMBINASES_3"/>
    <property type="match status" value="1"/>
</dbReference>
<dbReference type="InterPro" id="IPR050639">
    <property type="entry name" value="SSR_resolvase"/>
</dbReference>
<dbReference type="eggNOG" id="COG1961">
    <property type="taxonomic scope" value="Bacteria"/>
</dbReference>
<comment type="caution">
    <text evidence="5">The sequence shown here is derived from an EMBL/GenBank/DDBJ whole genome shotgun (WGS) entry which is preliminary data.</text>
</comment>
<dbReference type="GO" id="GO:0000150">
    <property type="term" value="F:DNA strand exchange activity"/>
    <property type="evidence" value="ECO:0007669"/>
    <property type="project" value="InterPro"/>
</dbReference>
<dbReference type="GO" id="GO:0005524">
    <property type="term" value="F:ATP binding"/>
    <property type="evidence" value="ECO:0007669"/>
    <property type="project" value="InterPro"/>
</dbReference>
<organism evidence="5 6">
    <name type="scientific">Marvinbryantia formatexigens DSM 14469</name>
    <dbReference type="NCBI Taxonomy" id="478749"/>
    <lineage>
        <taxon>Bacteria</taxon>
        <taxon>Bacillati</taxon>
        <taxon>Bacillota</taxon>
        <taxon>Clostridia</taxon>
        <taxon>Lachnospirales</taxon>
        <taxon>Lachnospiraceae</taxon>
        <taxon>Marvinbryantia</taxon>
    </lineage>
</organism>
<reference evidence="5" key="1">
    <citation type="submission" date="2009-07" db="EMBL/GenBank/DDBJ databases">
        <authorList>
            <person name="Weinstock G."/>
            <person name="Sodergren E."/>
            <person name="Clifton S."/>
            <person name="Fulton L."/>
            <person name="Fulton B."/>
            <person name="Courtney L."/>
            <person name="Fronick C."/>
            <person name="Harrison M."/>
            <person name="Strong C."/>
            <person name="Farmer C."/>
            <person name="Delahaunty K."/>
            <person name="Markovic C."/>
            <person name="Hall O."/>
            <person name="Minx P."/>
            <person name="Tomlinson C."/>
            <person name="Mitreva M."/>
            <person name="Nelson J."/>
            <person name="Hou S."/>
            <person name="Wollam A."/>
            <person name="Pepin K.H."/>
            <person name="Johnson M."/>
            <person name="Bhonagiri V."/>
            <person name="Nash W.E."/>
            <person name="Warren W."/>
            <person name="Chinwalla A."/>
            <person name="Mardis E.R."/>
            <person name="Wilson R.K."/>
        </authorList>
    </citation>
    <scope>NUCLEOTIDE SEQUENCE [LARGE SCALE GENOMIC DNA]</scope>
    <source>
        <strain evidence="5">DSM 14469</strain>
    </source>
</reference>
<dbReference type="STRING" id="168384.SAMN05660368_00820"/>
<dbReference type="Pfam" id="PF14287">
    <property type="entry name" value="DUF4368"/>
    <property type="match status" value="1"/>
</dbReference>
<name>C6LJ39_9FIRM</name>
<evidence type="ECO:0000256" key="1">
    <source>
        <dbReference type="SAM" id="Coils"/>
    </source>
</evidence>
<dbReference type="PROSITE" id="PS50893">
    <property type="entry name" value="ABC_TRANSPORTER_2"/>
    <property type="match status" value="1"/>
</dbReference>
<dbReference type="InterPro" id="IPR003439">
    <property type="entry name" value="ABC_transporter-like_ATP-bd"/>
</dbReference>
<feature type="domain" description="ABC transporter" evidence="2">
    <location>
        <begin position="472"/>
        <end position="726"/>
    </location>
</feature>
<dbReference type="InterPro" id="IPR038109">
    <property type="entry name" value="DNA_bind_recomb_sf"/>
</dbReference>
<dbReference type="Pfam" id="PF00239">
    <property type="entry name" value="Resolvase"/>
    <property type="match status" value="1"/>
</dbReference>
<dbReference type="CDD" id="cd03770">
    <property type="entry name" value="SR_TndX_transposase"/>
    <property type="match status" value="1"/>
</dbReference>
<dbReference type="SUPFAM" id="SSF52540">
    <property type="entry name" value="P-loop containing nucleoside triphosphate hydrolases"/>
    <property type="match status" value="1"/>
</dbReference>
<dbReference type="Pfam" id="PF00005">
    <property type="entry name" value="ABC_tran"/>
    <property type="match status" value="1"/>
</dbReference>
<dbReference type="Pfam" id="PF07508">
    <property type="entry name" value="Recombinase"/>
    <property type="match status" value="1"/>
</dbReference>
<feature type="domain" description="Resolvase/invertase-type recombinase catalytic" evidence="3">
    <location>
        <begin position="12"/>
        <end position="161"/>
    </location>
</feature>
<dbReference type="InterPro" id="IPR025827">
    <property type="entry name" value="Zn_ribbon_recom_dom"/>
</dbReference>
<evidence type="ECO:0000313" key="5">
    <source>
        <dbReference type="EMBL" id="EET59359.1"/>
    </source>
</evidence>
<dbReference type="AlphaFoldDB" id="C6LJ39"/>
<dbReference type="PANTHER" id="PTHR30461">
    <property type="entry name" value="DNA-INVERTASE FROM LAMBDOID PROPHAGE"/>
    <property type="match status" value="1"/>
</dbReference>